<evidence type="ECO:0000313" key="1">
    <source>
        <dbReference type="EMBL" id="ESA09606.1"/>
    </source>
</evidence>
<accession>U9U1V2</accession>
<organism evidence="1">
    <name type="scientific">Rhizophagus irregularis (strain DAOM 181602 / DAOM 197198 / MUCL 43194)</name>
    <name type="common">Arbuscular mycorrhizal fungus</name>
    <name type="synonym">Glomus intraradices</name>
    <dbReference type="NCBI Taxonomy" id="747089"/>
    <lineage>
        <taxon>Eukaryota</taxon>
        <taxon>Fungi</taxon>
        <taxon>Fungi incertae sedis</taxon>
        <taxon>Mucoromycota</taxon>
        <taxon>Glomeromycotina</taxon>
        <taxon>Glomeromycetes</taxon>
        <taxon>Glomerales</taxon>
        <taxon>Glomeraceae</taxon>
        <taxon>Rhizophagus</taxon>
    </lineage>
</organism>
<protein>
    <submittedName>
        <fullName evidence="1">Uncharacterized protein</fullName>
    </submittedName>
</protein>
<sequence>MKSYPNDLFSEYPRITDISVHFSVGYPVNMIYFAYFSGEEIGFEIFLSAANN</sequence>
<reference evidence="1" key="1">
    <citation type="submission" date="2013-07" db="EMBL/GenBank/DDBJ databases">
        <title>The genome of an arbuscular mycorrhizal fungus provides insights into the evolution of the oldest plant symbiosis.</title>
        <authorList>
            <consortium name="DOE Joint Genome Institute"/>
            <person name="Tisserant E."/>
            <person name="Malbreil M."/>
            <person name="Kuo A."/>
            <person name="Kohler A."/>
            <person name="Symeonidi A."/>
            <person name="Balestrini R."/>
            <person name="Charron P."/>
            <person name="Duensing N."/>
            <person name="Frei-dit-Frey N."/>
            <person name="Gianinazzi-Pearson V."/>
            <person name="Gilbert B."/>
            <person name="Handa Y."/>
            <person name="Hijri M."/>
            <person name="Kaul R."/>
            <person name="Kawaguchi M."/>
            <person name="Krajinski F."/>
            <person name="Lammers P."/>
            <person name="Lapierre D."/>
            <person name="Masclaux F.G."/>
            <person name="Murat C."/>
            <person name="Morin E."/>
            <person name="Ndikumana S."/>
            <person name="Pagni M."/>
            <person name="Petitpierre D."/>
            <person name="Requena N."/>
            <person name="Rosikiewicz P."/>
            <person name="Riley R."/>
            <person name="Saito K."/>
            <person name="San Clemente H."/>
            <person name="Shapiro H."/>
            <person name="van Tuinen D."/>
            <person name="Becard G."/>
            <person name="Bonfante P."/>
            <person name="Paszkowski U."/>
            <person name="Shachar-Hill Y."/>
            <person name="Young J.P."/>
            <person name="Sanders I.R."/>
            <person name="Henrissat B."/>
            <person name="Rensing S.A."/>
            <person name="Grigoriev I.V."/>
            <person name="Corradi N."/>
            <person name="Roux C."/>
            <person name="Martin F."/>
        </authorList>
    </citation>
    <scope>NUCLEOTIDE SEQUENCE</scope>
    <source>
        <strain evidence="1">DAOM 197198</strain>
    </source>
</reference>
<proteinExistence type="predicted"/>
<name>U9U1V2_RHIID</name>
<gene>
    <name evidence="1" type="ORF">GLOINDRAFT_3421</name>
</gene>
<dbReference type="HOGENOM" id="CLU_3088425_0_0_1"/>
<dbReference type="EMBL" id="KI287902">
    <property type="protein sequence ID" value="ESA09606.1"/>
    <property type="molecule type" value="Genomic_DNA"/>
</dbReference>
<dbReference type="AlphaFoldDB" id="U9U1V2"/>